<sequence>MKKIGPWSFYREALQIALPVMMQQLIMSLVSLIDNFMVAGLGDAKMAAVNVANQVNFVYLVVLWTLCGAGGIYLAQFRGANDAEGMKQAYRFKTLMALIISAIYFVVLWTIPERLIAMMTMGNSAQAEIVSDGADYLRLISFTLFPIAISTAIGTAFREIGLPRIPLVISVLSTLVNTFGNYILIYGNLGAPRLEITGAAIATITARLIEVGAFLIYIRLKAIDFYVPFLQLHHIKPKLMGEILGKSGMMVLSETTWVVSETVVTALYNSRGGAEVVAGMAAGWTIANIFFLVFGGIHAATAVVVGGVLGAGRLDEARNRANWLKFGAFIAGIVVGFGAVLSTLLIPLVFGNLTPNAQSITRGLVMVIALYMPIWTVLNAQFAISRAGGDTALGMYVDVSVNTLLFVPGAIILTLGTGIGPVLMFAIIKITDVVKYLIARWYLKKERWVRNLTVQP</sequence>
<reference evidence="4" key="1">
    <citation type="journal article" date="2013" name="Stand. Genomic Sci.">
        <title>Genome sequence of the thermophilic fresh-water bacterium Spirochaeta caldaria type strain (H1(T)), reclassification of Spirochaeta caldaria, Spirochaeta stenostrepta, and Spirochaeta zuelzerae in the genus Treponema as Treponema caldaria comb. nov., Treponema stenostrepta comb. nov., and Treponema zuelzerae comb. nov., and emendation of the genus Treponema.</title>
        <authorList>
            <person name="Abt B."/>
            <person name="Goker M."/>
            <person name="Scheuner C."/>
            <person name="Han C."/>
            <person name="Lu M."/>
            <person name="Misra M."/>
            <person name="Lapidus A."/>
            <person name="Nolan M."/>
            <person name="Lucas S."/>
            <person name="Hammon N."/>
            <person name="Deshpande S."/>
            <person name="Cheng J.F."/>
            <person name="Tapia R."/>
            <person name="Goodwin L.A."/>
            <person name="Pitluck S."/>
            <person name="Liolios K."/>
            <person name="Pagani I."/>
            <person name="Ivanova N."/>
            <person name="Mavromatis K."/>
            <person name="Mikhailova N."/>
            <person name="Huntemann M."/>
            <person name="Pati A."/>
            <person name="Chen A."/>
            <person name="Palaniappan K."/>
            <person name="Land M."/>
            <person name="Hauser L."/>
            <person name="Jeffries C.D."/>
            <person name="Rohde M."/>
            <person name="Spring S."/>
            <person name="Gronow S."/>
            <person name="Detter J.C."/>
            <person name="Bristow J."/>
            <person name="Eisen J.A."/>
            <person name="Markowitz V."/>
            <person name="Hugenholtz P."/>
            <person name="Kyrpides N.C."/>
            <person name="Woyke T."/>
            <person name="Klenk H.P."/>
        </authorList>
    </citation>
    <scope>NUCLEOTIDE SEQUENCE</scope>
    <source>
        <strain evidence="4">ATCC 51460 / DSM 7334 / H1</strain>
    </source>
</reference>
<feature type="transmembrane region" description="Helical" evidence="2">
    <location>
        <begin position="404"/>
        <end position="428"/>
    </location>
</feature>
<dbReference type="PANTHER" id="PTHR43298">
    <property type="entry name" value="MULTIDRUG RESISTANCE PROTEIN NORM-RELATED"/>
    <property type="match status" value="1"/>
</dbReference>
<dbReference type="RefSeq" id="WP_013967523.1">
    <property type="nucleotide sequence ID" value="NC_015732.1"/>
</dbReference>
<feature type="transmembrane region" description="Helical" evidence="2">
    <location>
        <begin position="95"/>
        <end position="116"/>
    </location>
</feature>
<dbReference type="Proteomes" id="UP000000503">
    <property type="component" value="Chromosome"/>
</dbReference>
<dbReference type="eggNOG" id="COG0534">
    <property type="taxonomic scope" value="Bacteria"/>
</dbReference>
<dbReference type="InterPro" id="IPR002528">
    <property type="entry name" value="MATE_fam"/>
</dbReference>
<accession>F8EWP7</accession>
<dbReference type="HOGENOM" id="CLU_012893_5_1_12"/>
<evidence type="ECO:0000313" key="4">
    <source>
        <dbReference type="Proteomes" id="UP000000503"/>
    </source>
</evidence>
<dbReference type="STRING" id="744872.Spica_0038"/>
<evidence type="ECO:0000313" key="3">
    <source>
        <dbReference type="EMBL" id="AEJ18210.1"/>
    </source>
</evidence>
<dbReference type="GO" id="GO:0015297">
    <property type="term" value="F:antiporter activity"/>
    <property type="evidence" value="ECO:0007669"/>
    <property type="project" value="InterPro"/>
</dbReference>
<keyword evidence="2" id="KW-1133">Transmembrane helix</keyword>
<dbReference type="KEGG" id="scd:Spica_0038"/>
<keyword evidence="1" id="KW-0813">Transport</keyword>
<dbReference type="Pfam" id="PF01554">
    <property type="entry name" value="MatE"/>
    <property type="match status" value="2"/>
</dbReference>
<feature type="transmembrane region" description="Helical" evidence="2">
    <location>
        <begin position="164"/>
        <end position="184"/>
    </location>
</feature>
<name>F8EWP7_GRAC1</name>
<feature type="transmembrane region" description="Helical" evidence="2">
    <location>
        <begin position="196"/>
        <end position="218"/>
    </location>
</feature>
<feature type="transmembrane region" description="Helical" evidence="2">
    <location>
        <begin position="329"/>
        <end position="351"/>
    </location>
</feature>
<evidence type="ECO:0000256" key="1">
    <source>
        <dbReference type="ARBA" id="ARBA00022448"/>
    </source>
</evidence>
<dbReference type="InterPro" id="IPR050222">
    <property type="entry name" value="MATE_MdtK"/>
</dbReference>
<feature type="transmembrane region" description="Helical" evidence="2">
    <location>
        <begin position="289"/>
        <end position="309"/>
    </location>
</feature>
<keyword evidence="2" id="KW-0812">Transmembrane</keyword>
<gene>
    <name evidence="3" type="ordered locus">Spica_0038</name>
</gene>
<keyword evidence="2" id="KW-0472">Membrane</keyword>
<feature type="transmembrane region" description="Helical" evidence="2">
    <location>
        <begin position="12"/>
        <end position="37"/>
    </location>
</feature>
<dbReference type="GO" id="GO:0005886">
    <property type="term" value="C:plasma membrane"/>
    <property type="evidence" value="ECO:0007669"/>
    <property type="project" value="TreeGrafter"/>
</dbReference>
<feature type="transmembrane region" description="Helical" evidence="2">
    <location>
        <begin position="363"/>
        <end position="384"/>
    </location>
</feature>
<feature type="transmembrane region" description="Helical" evidence="2">
    <location>
        <begin position="57"/>
        <end position="75"/>
    </location>
</feature>
<evidence type="ECO:0000256" key="2">
    <source>
        <dbReference type="SAM" id="Phobius"/>
    </source>
</evidence>
<dbReference type="AlphaFoldDB" id="F8EWP7"/>
<organism evidence="3 4">
    <name type="scientific">Gracilinema caldarium (strain ATCC 51460 / DSM 7334 / H1)</name>
    <name type="common">Treponema caldarium</name>
    <dbReference type="NCBI Taxonomy" id="744872"/>
    <lineage>
        <taxon>Bacteria</taxon>
        <taxon>Pseudomonadati</taxon>
        <taxon>Spirochaetota</taxon>
        <taxon>Spirochaetia</taxon>
        <taxon>Spirochaetales</taxon>
        <taxon>Breznakiellaceae</taxon>
        <taxon>Gracilinema</taxon>
    </lineage>
</organism>
<protein>
    <submittedName>
        <fullName evidence="3">MATE efflux family protein</fullName>
    </submittedName>
</protein>
<proteinExistence type="predicted"/>
<keyword evidence="4" id="KW-1185">Reference proteome</keyword>
<dbReference type="GO" id="GO:0042910">
    <property type="term" value="F:xenobiotic transmembrane transporter activity"/>
    <property type="evidence" value="ECO:0007669"/>
    <property type="project" value="InterPro"/>
</dbReference>
<dbReference type="EMBL" id="CP002868">
    <property type="protein sequence ID" value="AEJ18210.1"/>
    <property type="molecule type" value="Genomic_DNA"/>
</dbReference>
<dbReference type="PANTHER" id="PTHR43298:SF2">
    <property type="entry name" value="FMN_FAD EXPORTER YEEO-RELATED"/>
    <property type="match status" value="1"/>
</dbReference>